<dbReference type="FunFam" id="3.30.565.10:FF:000010">
    <property type="entry name" value="Sensor histidine kinase RcsC"/>
    <property type="match status" value="1"/>
</dbReference>
<dbReference type="GO" id="GO:0005524">
    <property type="term" value="F:ATP binding"/>
    <property type="evidence" value="ECO:0007669"/>
    <property type="project" value="UniProtKB-KW"/>
</dbReference>
<dbReference type="Pfam" id="PF00072">
    <property type="entry name" value="Response_reg"/>
    <property type="match status" value="1"/>
</dbReference>
<dbReference type="RefSeq" id="WP_215609985.1">
    <property type="nucleotide sequence ID" value="NZ_JADOES010000035.1"/>
</dbReference>
<dbReference type="Gene3D" id="1.10.287.130">
    <property type="match status" value="1"/>
</dbReference>
<dbReference type="InterPro" id="IPR013656">
    <property type="entry name" value="PAS_4"/>
</dbReference>
<evidence type="ECO:0000256" key="9">
    <source>
        <dbReference type="ARBA" id="ARBA00022840"/>
    </source>
</evidence>
<comment type="caution">
    <text evidence="21">The sequence shown here is derived from an EMBL/GenBank/DDBJ whole genome shotgun (WGS) entry which is preliminary data.</text>
</comment>
<organism evidence="21 22">
    <name type="scientific">Leptothoe spongobia TAU-MAC 1115</name>
    <dbReference type="NCBI Taxonomy" id="1967444"/>
    <lineage>
        <taxon>Bacteria</taxon>
        <taxon>Bacillati</taxon>
        <taxon>Cyanobacteriota</taxon>
        <taxon>Cyanophyceae</taxon>
        <taxon>Nodosilineales</taxon>
        <taxon>Cymatolegaceae</taxon>
        <taxon>Leptothoe</taxon>
        <taxon>Leptothoe spongobia</taxon>
    </lineage>
</organism>
<evidence type="ECO:0000256" key="5">
    <source>
        <dbReference type="ARBA" id="ARBA00022553"/>
    </source>
</evidence>
<keyword evidence="12" id="KW-0131">Cell cycle</keyword>
<accession>A0A947DIG7</accession>
<dbReference type="EC" id="2.7.13.3" evidence="4"/>
<dbReference type="InterPro" id="IPR004358">
    <property type="entry name" value="Sig_transdc_His_kin-like_C"/>
</dbReference>
<comment type="similarity">
    <text evidence="3">In the N-terminal section; belongs to the phytochrome family.</text>
</comment>
<keyword evidence="7" id="KW-0547">Nucleotide-binding</keyword>
<evidence type="ECO:0000256" key="2">
    <source>
        <dbReference type="ARBA" id="ARBA00004370"/>
    </source>
</evidence>
<evidence type="ECO:0000313" key="22">
    <source>
        <dbReference type="Proteomes" id="UP000717364"/>
    </source>
</evidence>
<dbReference type="SMART" id="SM00387">
    <property type="entry name" value="HATPase_c"/>
    <property type="match status" value="1"/>
</dbReference>
<dbReference type="InterPro" id="IPR003594">
    <property type="entry name" value="HATPase_dom"/>
</dbReference>
<dbReference type="InterPro" id="IPR036890">
    <property type="entry name" value="HATPase_C_sf"/>
</dbReference>
<dbReference type="EMBL" id="JADOES010000035">
    <property type="protein sequence ID" value="MBT9316919.1"/>
    <property type="molecule type" value="Genomic_DNA"/>
</dbReference>
<protein>
    <recommendedName>
        <fullName evidence="13">Circadian input-output histidine kinase CikA</fullName>
        <ecNumber evidence="4">2.7.13.3</ecNumber>
    </recommendedName>
</protein>
<dbReference type="Gene3D" id="3.40.50.2300">
    <property type="match status" value="1"/>
</dbReference>
<keyword evidence="8" id="KW-0418">Kinase</keyword>
<dbReference type="Pfam" id="PF19443">
    <property type="entry name" value="DAHL"/>
    <property type="match status" value="1"/>
</dbReference>
<dbReference type="Gene3D" id="3.30.565.10">
    <property type="entry name" value="Histidine kinase-like ATPase, C-terminal domain"/>
    <property type="match status" value="1"/>
</dbReference>
<dbReference type="SMART" id="SM00388">
    <property type="entry name" value="HisKA"/>
    <property type="match status" value="1"/>
</dbReference>
<dbReference type="CDD" id="cd16922">
    <property type="entry name" value="HATPase_EvgS-ArcB-TorS-like"/>
    <property type="match status" value="1"/>
</dbReference>
<keyword evidence="5 14" id="KW-0597">Phosphoprotein</keyword>
<dbReference type="CDD" id="cd00082">
    <property type="entry name" value="HisKA"/>
    <property type="match status" value="1"/>
</dbReference>
<dbReference type="InterPro" id="IPR011006">
    <property type="entry name" value="CheY-like_superfamily"/>
</dbReference>
<dbReference type="Pfam" id="PF02518">
    <property type="entry name" value="HATPase_c"/>
    <property type="match status" value="1"/>
</dbReference>
<evidence type="ECO:0000259" key="18">
    <source>
        <dbReference type="PROSITE" id="PS50109"/>
    </source>
</evidence>
<dbReference type="Pfam" id="PF08448">
    <property type="entry name" value="PAS_4"/>
    <property type="match status" value="1"/>
</dbReference>
<evidence type="ECO:0000256" key="16">
    <source>
        <dbReference type="SAM" id="MobiDB-lite"/>
    </source>
</evidence>
<evidence type="ECO:0000259" key="20">
    <source>
        <dbReference type="PROSITE" id="PS50112"/>
    </source>
</evidence>
<gene>
    <name evidence="21" type="ORF">IXB50_15930</name>
</gene>
<dbReference type="PROSITE" id="PS50110">
    <property type="entry name" value="RESPONSE_REGULATORY"/>
    <property type="match status" value="1"/>
</dbReference>
<dbReference type="NCBIfam" id="TIGR00229">
    <property type="entry name" value="sensory_box"/>
    <property type="match status" value="1"/>
</dbReference>
<feature type="domain" description="Response regulatory" evidence="19">
    <location>
        <begin position="709"/>
        <end position="822"/>
    </location>
</feature>
<evidence type="ECO:0000259" key="19">
    <source>
        <dbReference type="PROSITE" id="PS50110"/>
    </source>
</evidence>
<sequence>MNHKAIILSAAMGGLLIEFGLITKGRSVSIEDHLRYQEHISEQIQYDLAVNHTVLEAQQTLQTSYEPLNEELLQVQVLHNKLNEVPTFIGKRNAKQLEAALKTHTEALEQKARLAQQLQTQDSRLKESLLNLPGLINTLQQDNNLSSQNKVNQVLTELFEQVLLYTLSSDEALTAEIQLNIEQVQALIDSGKISNRDIDTTLTYARTILESKQQTDQITQSLLNLPTTQQLQEFSKIYKDAYQIAHRRAKLFQIAATIWLVSILGAGTYFTSLAKQTHKIEQITNSLFETIDDAFIDVNNEWIITHVNAQACEDLGKQREELVGKLFWTAFPQELGQAKQHYYQQARNQQSIITFETKYTTKSRWLELRLRPNATGISVFWQDISTHKKAEFQLALSIEANDEALKKADDARKKAEIERRKAEKANRTKSEFLANMSHELRTPLNAIIGYSEMLEEDAEDCGQEDFIPELQKIQGAGKHLLGLINDVLDLSKVEAGHMEMYLETFPIMSLVQDVASTMQPVITKHNNILKIQCAANIGNMHADQVKVRQSLFNLLSNASKFTQNGTITIGVKAEDKNNDKWINFQIQDTGIGMMPEQLQKIFNAFAQADSSTTRKYGGTGLGLTITKRFVQMMGGVVNVESEVGTGTTFTVQIPQIVKNKNDLLFEPTEPSTVVDNATTNSHENSGLQQIESISDESITSLITAPSSECVLVIDDDEENCEFIWKALASHGYFVVLTHNSHKGLKMVDQLLPDIILLDSIMLSKEDYDIYEALETNSTLAKIPVIVQTKLPDKRLSYSLGKADHSATQDNLQKLVEILNQYNPEQLENSDSRDRNTNPPETGIPSEEIVIETSV</sequence>
<dbReference type="InterPro" id="IPR035965">
    <property type="entry name" value="PAS-like_dom_sf"/>
</dbReference>
<keyword evidence="10" id="KW-0902">Two-component regulatory system</keyword>
<dbReference type="SUPFAM" id="SSF55874">
    <property type="entry name" value="ATPase domain of HSP90 chaperone/DNA topoisomerase II/histidine kinase"/>
    <property type="match status" value="1"/>
</dbReference>
<dbReference type="InterPro" id="IPR001789">
    <property type="entry name" value="Sig_transdc_resp-reg_receiver"/>
</dbReference>
<dbReference type="PRINTS" id="PR00344">
    <property type="entry name" value="BCTRLSENSOR"/>
</dbReference>
<evidence type="ECO:0000256" key="10">
    <source>
        <dbReference type="ARBA" id="ARBA00023012"/>
    </source>
</evidence>
<dbReference type="Proteomes" id="UP000717364">
    <property type="component" value="Unassembled WGS sequence"/>
</dbReference>
<evidence type="ECO:0000256" key="7">
    <source>
        <dbReference type="ARBA" id="ARBA00022741"/>
    </source>
</evidence>
<dbReference type="PANTHER" id="PTHR43047:SF63">
    <property type="entry name" value="HISTIDINE KINASE"/>
    <property type="match status" value="1"/>
</dbReference>
<dbReference type="InterPro" id="IPR003661">
    <property type="entry name" value="HisK_dim/P_dom"/>
</dbReference>
<evidence type="ECO:0000256" key="8">
    <source>
        <dbReference type="ARBA" id="ARBA00022777"/>
    </source>
</evidence>
<feature type="coiled-coil region" evidence="15">
    <location>
        <begin position="94"/>
        <end position="121"/>
    </location>
</feature>
<dbReference type="GO" id="GO:0005886">
    <property type="term" value="C:plasma membrane"/>
    <property type="evidence" value="ECO:0007669"/>
    <property type="project" value="TreeGrafter"/>
</dbReference>
<dbReference type="PANTHER" id="PTHR43047">
    <property type="entry name" value="TWO-COMPONENT HISTIDINE PROTEIN KINASE"/>
    <property type="match status" value="1"/>
</dbReference>
<evidence type="ECO:0000256" key="6">
    <source>
        <dbReference type="ARBA" id="ARBA00022679"/>
    </source>
</evidence>
<keyword evidence="9" id="KW-0067">ATP-binding</keyword>
<name>A0A947DIG7_9CYAN</name>
<dbReference type="GO" id="GO:0009927">
    <property type="term" value="F:histidine phosphotransfer kinase activity"/>
    <property type="evidence" value="ECO:0007669"/>
    <property type="project" value="TreeGrafter"/>
</dbReference>
<dbReference type="Gene3D" id="3.30.450.20">
    <property type="entry name" value="PAS domain"/>
    <property type="match status" value="1"/>
</dbReference>
<dbReference type="SMART" id="SM00091">
    <property type="entry name" value="PAS"/>
    <property type="match status" value="1"/>
</dbReference>
<evidence type="ECO:0000256" key="17">
    <source>
        <dbReference type="SAM" id="Phobius"/>
    </source>
</evidence>
<reference evidence="21" key="2">
    <citation type="journal article" date="2021" name="Mar. Drugs">
        <title>Genome Reduction and Secondary Metabolism of the Marine Sponge-Associated Cyanobacterium Leptothoe.</title>
        <authorList>
            <person name="Konstantinou D."/>
            <person name="Popin R.V."/>
            <person name="Fewer D.P."/>
            <person name="Sivonen K."/>
            <person name="Gkelis S."/>
        </authorList>
    </citation>
    <scope>NUCLEOTIDE SEQUENCE</scope>
    <source>
        <strain evidence="21">TAU-MAC 1115</strain>
    </source>
</reference>
<evidence type="ECO:0000256" key="14">
    <source>
        <dbReference type="PROSITE-ProRule" id="PRU00169"/>
    </source>
</evidence>
<feature type="transmembrane region" description="Helical" evidence="17">
    <location>
        <begin position="251"/>
        <end position="270"/>
    </location>
</feature>
<evidence type="ECO:0000256" key="12">
    <source>
        <dbReference type="ARBA" id="ARBA00023306"/>
    </source>
</evidence>
<dbReference type="GO" id="GO:0000155">
    <property type="term" value="F:phosphorelay sensor kinase activity"/>
    <property type="evidence" value="ECO:0007669"/>
    <property type="project" value="InterPro"/>
</dbReference>
<evidence type="ECO:0000256" key="15">
    <source>
        <dbReference type="SAM" id="Coils"/>
    </source>
</evidence>
<feature type="domain" description="PAS" evidence="20">
    <location>
        <begin position="280"/>
        <end position="325"/>
    </location>
</feature>
<comment type="subcellular location">
    <subcellularLocation>
        <location evidence="2">Membrane</location>
    </subcellularLocation>
</comment>
<keyword evidence="15" id="KW-0175">Coiled coil</keyword>
<evidence type="ECO:0000256" key="13">
    <source>
        <dbReference type="ARBA" id="ARBA00074306"/>
    </source>
</evidence>
<dbReference type="FunFam" id="1.10.287.130:FF:000038">
    <property type="entry name" value="Sensory transduction histidine kinase"/>
    <property type="match status" value="1"/>
</dbReference>
<keyword evidence="17" id="KW-1133">Transmembrane helix</keyword>
<dbReference type="InterPro" id="IPR036097">
    <property type="entry name" value="HisK_dim/P_sf"/>
</dbReference>
<evidence type="ECO:0000256" key="11">
    <source>
        <dbReference type="ARBA" id="ARBA00023136"/>
    </source>
</evidence>
<dbReference type="InterPro" id="IPR000014">
    <property type="entry name" value="PAS"/>
</dbReference>
<evidence type="ECO:0000256" key="4">
    <source>
        <dbReference type="ARBA" id="ARBA00012438"/>
    </source>
</evidence>
<dbReference type="SUPFAM" id="SSF47384">
    <property type="entry name" value="Homodimeric domain of signal transducing histidine kinase"/>
    <property type="match status" value="1"/>
</dbReference>
<feature type="transmembrane region" description="Helical" evidence="17">
    <location>
        <begin position="6"/>
        <end position="23"/>
    </location>
</feature>
<feature type="modified residue" description="4-aspartylphosphate" evidence="14">
    <location>
        <position position="758"/>
    </location>
</feature>
<dbReference type="SUPFAM" id="SSF52172">
    <property type="entry name" value="CheY-like"/>
    <property type="match status" value="1"/>
</dbReference>
<feature type="domain" description="Histidine kinase" evidence="18">
    <location>
        <begin position="435"/>
        <end position="657"/>
    </location>
</feature>
<keyword evidence="6" id="KW-0808">Transferase</keyword>
<evidence type="ECO:0000313" key="21">
    <source>
        <dbReference type="EMBL" id="MBT9316919.1"/>
    </source>
</evidence>
<proteinExistence type="inferred from homology"/>
<dbReference type="PROSITE" id="PS50112">
    <property type="entry name" value="PAS"/>
    <property type="match status" value="1"/>
</dbReference>
<keyword evidence="17" id="KW-0812">Transmembrane</keyword>
<comment type="catalytic activity">
    <reaction evidence="1">
        <text>ATP + protein L-histidine = ADP + protein N-phospho-L-histidine.</text>
        <dbReference type="EC" id="2.7.13.3"/>
    </reaction>
</comment>
<dbReference type="InterPro" id="IPR045812">
    <property type="entry name" value="DAHL"/>
</dbReference>
<evidence type="ECO:0000256" key="1">
    <source>
        <dbReference type="ARBA" id="ARBA00000085"/>
    </source>
</evidence>
<reference evidence="21" key="1">
    <citation type="submission" date="2020-11" db="EMBL/GenBank/DDBJ databases">
        <authorList>
            <person name="Konstantinou D."/>
            <person name="Gkelis S."/>
            <person name="Popin R."/>
            <person name="Fewer D."/>
            <person name="Sivonen K."/>
        </authorList>
    </citation>
    <scope>NUCLEOTIDE SEQUENCE</scope>
    <source>
        <strain evidence="21">TAU-MAC 1115</strain>
    </source>
</reference>
<feature type="coiled-coil region" evidence="15">
    <location>
        <begin position="398"/>
        <end position="428"/>
    </location>
</feature>
<dbReference type="SUPFAM" id="SSF55785">
    <property type="entry name" value="PYP-like sensor domain (PAS domain)"/>
    <property type="match status" value="1"/>
</dbReference>
<dbReference type="PROSITE" id="PS50109">
    <property type="entry name" value="HIS_KIN"/>
    <property type="match status" value="1"/>
</dbReference>
<evidence type="ECO:0000256" key="3">
    <source>
        <dbReference type="ARBA" id="ARBA00006402"/>
    </source>
</evidence>
<dbReference type="CDD" id="cd00130">
    <property type="entry name" value="PAS"/>
    <property type="match status" value="1"/>
</dbReference>
<dbReference type="AlphaFoldDB" id="A0A947DIG7"/>
<dbReference type="Pfam" id="PF00512">
    <property type="entry name" value="HisKA"/>
    <property type="match status" value="1"/>
</dbReference>
<dbReference type="InterPro" id="IPR005467">
    <property type="entry name" value="His_kinase_dom"/>
</dbReference>
<feature type="region of interest" description="Disordered" evidence="16">
    <location>
        <begin position="822"/>
        <end position="845"/>
    </location>
</feature>
<keyword evidence="11 17" id="KW-0472">Membrane</keyword>
<keyword evidence="22" id="KW-1185">Reference proteome</keyword>